<dbReference type="EMBL" id="UINC01077200">
    <property type="protein sequence ID" value="SVC17105.1"/>
    <property type="molecule type" value="Genomic_DNA"/>
</dbReference>
<protein>
    <recommendedName>
        <fullName evidence="6">FAD/NAD(P)-binding domain-containing protein</fullName>
    </recommendedName>
</protein>
<dbReference type="PANTHER" id="PTHR48467:SF1">
    <property type="entry name" value="GLUTAMATE SYNTHASE 1 [NADH], CHLOROPLASTIC-LIKE"/>
    <property type="match status" value="1"/>
</dbReference>
<keyword evidence="2" id="KW-0285">Flavoprotein</keyword>
<accession>A0A382JZU7</accession>
<organism evidence="7">
    <name type="scientific">marine metagenome</name>
    <dbReference type="NCBI Taxonomy" id="408172"/>
    <lineage>
        <taxon>unclassified sequences</taxon>
        <taxon>metagenomes</taxon>
        <taxon>ecological metagenomes</taxon>
    </lineage>
</organism>
<dbReference type="SUPFAM" id="SSF51971">
    <property type="entry name" value="Nucleotide-binding domain"/>
    <property type="match status" value="1"/>
</dbReference>
<evidence type="ECO:0000256" key="5">
    <source>
        <dbReference type="ARBA" id="ARBA00023002"/>
    </source>
</evidence>
<dbReference type="InterPro" id="IPR055275">
    <property type="entry name" value="Ferredox_Rdtase"/>
</dbReference>
<gene>
    <name evidence="7" type="ORF">METZ01_LOCUS269959</name>
</gene>
<proteinExistence type="predicted"/>
<dbReference type="Gene3D" id="3.50.50.60">
    <property type="entry name" value="FAD/NAD(P)-binding domain"/>
    <property type="match status" value="1"/>
</dbReference>
<dbReference type="PANTHER" id="PTHR48467">
    <property type="entry name" value="GLUTAMATE SYNTHASE 1 [NADH], CHLOROPLASTIC-LIKE"/>
    <property type="match status" value="1"/>
</dbReference>
<evidence type="ECO:0000256" key="4">
    <source>
        <dbReference type="ARBA" id="ARBA00022857"/>
    </source>
</evidence>
<dbReference type="AlphaFoldDB" id="A0A382JZU7"/>
<keyword evidence="3" id="KW-0274">FAD</keyword>
<sequence length="198" mass="21380">MTKLGTDDNPLLIAIVGSGPSGFYAAEALIKSDVKANVDIIERLPSPYGLVRSGVAPDHQKLKQAINLYKTIAGAPDFNLIANVTVGKDISVEELCKTHHAVIFTCGAETDRKLGIPGEDLRGSHTATEFVGWYNGHPDYRELEFDLSQDVAVIIGQGNVAADVSRILSKTVDELKHTDIAQHALDVLAESKLKEIHV</sequence>
<name>A0A382JZU7_9ZZZZ</name>
<evidence type="ECO:0000256" key="3">
    <source>
        <dbReference type="ARBA" id="ARBA00022827"/>
    </source>
</evidence>
<keyword evidence="5" id="KW-0560">Oxidoreductase</keyword>
<reference evidence="7" key="1">
    <citation type="submission" date="2018-05" db="EMBL/GenBank/DDBJ databases">
        <authorList>
            <person name="Lanie J.A."/>
            <person name="Ng W.-L."/>
            <person name="Kazmierczak K.M."/>
            <person name="Andrzejewski T.M."/>
            <person name="Davidsen T.M."/>
            <person name="Wayne K.J."/>
            <person name="Tettelin H."/>
            <person name="Glass J.I."/>
            <person name="Rusch D."/>
            <person name="Podicherti R."/>
            <person name="Tsui H.-C.T."/>
            <person name="Winkler M.E."/>
        </authorList>
    </citation>
    <scope>NUCLEOTIDE SEQUENCE</scope>
</reference>
<feature type="domain" description="FAD/NAD(P)-binding" evidence="6">
    <location>
        <begin position="13"/>
        <end position="174"/>
    </location>
</feature>
<dbReference type="InterPro" id="IPR036188">
    <property type="entry name" value="FAD/NAD-bd_sf"/>
</dbReference>
<dbReference type="GO" id="GO:0016491">
    <property type="term" value="F:oxidoreductase activity"/>
    <property type="evidence" value="ECO:0007669"/>
    <property type="project" value="UniProtKB-KW"/>
</dbReference>
<dbReference type="Pfam" id="PF07992">
    <property type="entry name" value="Pyr_redox_2"/>
    <property type="match status" value="1"/>
</dbReference>
<dbReference type="InterPro" id="IPR023753">
    <property type="entry name" value="FAD/NAD-binding_dom"/>
</dbReference>
<evidence type="ECO:0000313" key="7">
    <source>
        <dbReference type="EMBL" id="SVC17105.1"/>
    </source>
</evidence>
<dbReference type="PRINTS" id="PR00419">
    <property type="entry name" value="ADXRDTASE"/>
</dbReference>
<feature type="non-terminal residue" evidence="7">
    <location>
        <position position="198"/>
    </location>
</feature>
<evidence type="ECO:0000256" key="2">
    <source>
        <dbReference type="ARBA" id="ARBA00022630"/>
    </source>
</evidence>
<keyword evidence="4" id="KW-0521">NADP</keyword>
<evidence type="ECO:0000256" key="1">
    <source>
        <dbReference type="ARBA" id="ARBA00001974"/>
    </source>
</evidence>
<comment type="cofactor">
    <cofactor evidence="1">
        <name>FAD</name>
        <dbReference type="ChEBI" id="CHEBI:57692"/>
    </cofactor>
</comment>
<evidence type="ECO:0000259" key="6">
    <source>
        <dbReference type="Pfam" id="PF07992"/>
    </source>
</evidence>